<gene>
    <name evidence="1" type="ORF">RM779_11850</name>
</gene>
<accession>A0ABU2S5C6</accession>
<name>A0ABU2S5C6_9ACTN</name>
<reference evidence="2" key="1">
    <citation type="submission" date="2023-07" db="EMBL/GenBank/DDBJ databases">
        <title>30 novel species of actinomycetes from the DSMZ collection.</title>
        <authorList>
            <person name="Nouioui I."/>
        </authorList>
    </citation>
    <scope>NUCLEOTIDE SEQUENCE [LARGE SCALE GENOMIC DNA]</scope>
    <source>
        <strain evidence="2">DSM 41886</strain>
    </source>
</reference>
<evidence type="ECO:0000313" key="1">
    <source>
        <dbReference type="EMBL" id="MDT0443285.1"/>
    </source>
</evidence>
<organism evidence="1 2">
    <name type="scientific">Streptomyces johnsoniae</name>
    <dbReference type="NCBI Taxonomy" id="3075532"/>
    <lineage>
        <taxon>Bacteria</taxon>
        <taxon>Bacillati</taxon>
        <taxon>Actinomycetota</taxon>
        <taxon>Actinomycetes</taxon>
        <taxon>Kitasatosporales</taxon>
        <taxon>Streptomycetaceae</taxon>
        <taxon>Streptomyces</taxon>
    </lineage>
</organism>
<evidence type="ECO:0000313" key="2">
    <source>
        <dbReference type="Proteomes" id="UP001183615"/>
    </source>
</evidence>
<dbReference type="EMBL" id="JAVREV010000005">
    <property type="protein sequence ID" value="MDT0443285.1"/>
    <property type="molecule type" value="Genomic_DNA"/>
</dbReference>
<proteinExistence type="predicted"/>
<sequence length="117" mass="12515">MAEFIPLDRFLRLLADESVPVVHRALWALLWESDVRVLDLLALDVSAEPRIRPPAGGDLGGPAAALLGRLAGDRTSGPLFAVGPRALSWAEAVRAAQAGGVAIHAIRTSGRRHRGRR</sequence>
<dbReference type="Proteomes" id="UP001183615">
    <property type="component" value="Unassembled WGS sequence"/>
</dbReference>
<dbReference type="RefSeq" id="WP_311617637.1">
    <property type="nucleotide sequence ID" value="NZ_JAVREV010000005.1"/>
</dbReference>
<keyword evidence="2" id="KW-1185">Reference proteome</keyword>
<protein>
    <submittedName>
        <fullName evidence="1">Uncharacterized protein</fullName>
    </submittedName>
</protein>
<comment type="caution">
    <text evidence="1">The sequence shown here is derived from an EMBL/GenBank/DDBJ whole genome shotgun (WGS) entry which is preliminary data.</text>
</comment>